<name>A0A0M4L6Z3_9GAMM</name>
<keyword evidence="3" id="KW-1185">Reference proteome</keyword>
<dbReference type="AlphaFoldDB" id="A0A0M4L6Z3"/>
<evidence type="ECO:0000313" key="2">
    <source>
        <dbReference type="EMBL" id="ALE02800.1"/>
    </source>
</evidence>
<feature type="chain" id="PRO_5005797387" evidence="1">
    <location>
        <begin position="20"/>
        <end position="98"/>
    </location>
</feature>
<sequence length="98" mass="10741">MKSRYLIAFVLGFASTSHGALLDDWSNDDLCGWMESAATPEYIQKEVLKREIICYGGVEVSSLPDDKLVTSGVGTTFPSPDPSLIPVTTNDKDKSYSY</sequence>
<feature type="signal peptide" evidence="1">
    <location>
        <begin position="1"/>
        <end position="19"/>
    </location>
</feature>
<protein>
    <submittedName>
        <fullName evidence="2">Uncharacterized protein</fullName>
    </submittedName>
</protein>
<evidence type="ECO:0000313" key="3">
    <source>
        <dbReference type="Proteomes" id="UP000068905"/>
    </source>
</evidence>
<evidence type="ECO:0000256" key="1">
    <source>
        <dbReference type="SAM" id="SignalP"/>
    </source>
</evidence>
<dbReference type="OrthoDB" id="9955415at2"/>
<accession>A0A0M4L6Z3</accession>
<dbReference type="KEGG" id="tsn:W908_08315"/>
<dbReference type="STRING" id="1125411.W908_08315"/>
<reference evidence="2 3" key="1">
    <citation type="journal article" date="2015" name="Genome Announc.">
        <title>Genome Sequence of 'Candidatus Thioglobus singularis' Strain PS1, a Mixotroph from the SUP05 Clade of Marine Gammaproteobacteria.</title>
        <authorList>
            <person name="Marshall K.T."/>
            <person name="Morris R.M."/>
        </authorList>
    </citation>
    <scope>NUCLEOTIDE SEQUENCE [LARGE SCALE GENOMIC DNA]</scope>
    <source>
        <strain evidence="2 3">PS1</strain>
    </source>
</reference>
<keyword evidence="1" id="KW-0732">Signal</keyword>
<gene>
    <name evidence="2" type="ORF">W908_08315</name>
</gene>
<organism evidence="2 3">
    <name type="scientific">Candidatus Pseudothioglobus singularis PS1</name>
    <dbReference type="NCBI Taxonomy" id="1125411"/>
    <lineage>
        <taxon>Bacteria</taxon>
        <taxon>Pseudomonadati</taxon>
        <taxon>Pseudomonadota</taxon>
        <taxon>Gammaproteobacteria</taxon>
        <taxon>Candidatus Pseudothioglobaceae</taxon>
        <taxon>Candidatus Pseudothioglobus</taxon>
    </lineage>
</organism>
<dbReference type="EMBL" id="CP006911">
    <property type="protein sequence ID" value="ALE02800.1"/>
    <property type="molecule type" value="Genomic_DNA"/>
</dbReference>
<dbReference type="Proteomes" id="UP000068905">
    <property type="component" value="Chromosome"/>
</dbReference>
<dbReference type="RefSeq" id="WP_053820692.1">
    <property type="nucleotide sequence ID" value="NZ_CP006911.1"/>
</dbReference>
<proteinExistence type="predicted"/>